<evidence type="ECO:0000313" key="1">
    <source>
        <dbReference type="EMBL" id="KAF2633363.1"/>
    </source>
</evidence>
<evidence type="ECO:0000313" key="2">
    <source>
        <dbReference type="Proteomes" id="UP000799754"/>
    </source>
</evidence>
<feature type="non-terminal residue" evidence="1">
    <location>
        <position position="1"/>
    </location>
</feature>
<keyword evidence="2" id="KW-1185">Reference proteome</keyword>
<gene>
    <name evidence="1" type="ORF">BU25DRAFT_328761</name>
</gene>
<dbReference type="Proteomes" id="UP000799754">
    <property type="component" value="Unassembled WGS sequence"/>
</dbReference>
<protein>
    <submittedName>
        <fullName evidence="1">Uncharacterized protein</fullName>
    </submittedName>
</protein>
<name>A0ACB6SH93_9PLEO</name>
<dbReference type="EMBL" id="MU006701">
    <property type="protein sequence ID" value="KAF2633363.1"/>
    <property type="molecule type" value="Genomic_DNA"/>
</dbReference>
<proteinExistence type="predicted"/>
<sequence length="82" mass="9320">QLSCAALSYCRRSKGGAAYPIRTTRDSLDTHVAGIRANRMTCVVRDAVEVCQALSIRYLWADALYIIQKDHQDWTRESERMG</sequence>
<organism evidence="1 2">
    <name type="scientific">Macroventuria anomochaeta</name>
    <dbReference type="NCBI Taxonomy" id="301207"/>
    <lineage>
        <taxon>Eukaryota</taxon>
        <taxon>Fungi</taxon>
        <taxon>Dikarya</taxon>
        <taxon>Ascomycota</taxon>
        <taxon>Pezizomycotina</taxon>
        <taxon>Dothideomycetes</taxon>
        <taxon>Pleosporomycetidae</taxon>
        <taxon>Pleosporales</taxon>
        <taxon>Pleosporineae</taxon>
        <taxon>Didymellaceae</taxon>
        <taxon>Macroventuria</taxon>
    </lineage>
</organism>
<reference evidence="1" key="1">
    <citation type="journal article" date="2020" name="Stud. Mycol.">
        <title>101 Dothideomycetes genomes: a test case for predicting lifestyles and emergence of pathogens.</title>
        <authorList>
            <person name="Haridas S."/>
            <person name="Albert R."/>
            <person name="Binder M."/>
            <person name="Bloem J."/>
            <person name="Labutti K."/>
            <person name="Salamov A."/>
            <person name="Andreopoulos B."/>
            <person name="Baker S."/>
            <person name="Barry K."/>
            <person name="Bills G."/>
            <person name="Bluhm B."/>
            <person name="Cannon C."/>
            <person name="Castanera R."/>
            <person name="Culley D."/>
            <person name="Daum C."/>
            <person name="Ezra D."/>
            <person name="Gonzalez J."/>
            <person name="Henrissat B."/>
            <person name="Kuo A."/>
            <person name="Liang C."/>
            <person name="Lipzen A."/>
            <person name="Lutzoni F."/>
            <person name="Magnuson J."/>
            <person name="Mondo S."/>
            <person name="Nolan M."/>
            <person name="Ohm R."/>
            <person name="Pangilinan J."/>
            <person name="Park H.-J."/>
            <person name="Ramirez L."/>
            <person name="Alfaro M."/>
            <person name="Sun H."/>
            <person name="Tritt A."/>
            <person name="Yoshinaga Y."/>
            <person name="Zwiers L.-H."/>
            <person name="Turgeon B."/>
            <person name="Goodwin S."/>
            <person name="Spatafora J."/>
            <person name="Crous P."/>
            <person name="Grigoriev I."/>
        </authorList>
    </citation>
    <scope>NUCLEOTIDE SEQUENCE</scope>
    <source>
        <strain evidence="1">CBS 525.71</strain>
    </source>
</reference>
<accession>A0ACB6SH93</accession>
<comment type="caution">
    <text evidence="1">The sequence shown here is derived from an EMBL/GenBank/DDBJ whole genome shotgun (WGS) entry which is preliminary data.</text>
</comment>